<evidence type="ECO:0000256" key="3">
    <source>
        <dbReference type="ARBA" id="ARBA00051114"/>
    </source>
</evidence>
<evidence type="ECO:0000256" key="2">
    <source>
        <dbReference type="ARBA" id="ARBA00029839"/>
    </source>
</evidence>
<evidence type="ECO:0000259" key="6">
    <source>
        <dbReference type="PROSITE" id="PS50887"/>
    </source>
</evidence>
<keyword evidence="8" id="KW-1185">Reference proteome</keyword>
<protein>
    <recommendedName>
        <fullName evidence="1">Diguanylate cyclase DosC</fullName>
    </recommendedName>
    <alternativeName>
        <fullName evidence="2">Direct oxygen-sensing cyclase</fullName>
    </alternativeName>
</protein>
<reference evidence="8" key="2">
    <citation type="submission" date="2012-03" db="EMBL/GenBank/DDBJ databases">
        <title>The complete genome sequence of the pioneer microbe on fresh volcanic deposit, Leptospirillum ferrooxidans strain C2-3.</title>
        <authorList>
            <person name="Fujimura R."/>
            <person name="Sato Y."/>
            <person name="Nishizawa T."/>
            <person name="Nanba K."/>
            <person name="Oshima K."/>
            <person name="Hattori M."/>
            <person name="Kamijo T."/>
            <person name="Ohta H."/>
        </authorList>
    </citation>
    <scope>NUCLEOTIDE SEQUENCE [LARGE SCALE GENOMIC DNA]</scope>
    <source>
        <strain evidence="8">C2-3</strain>
    </source>
</reference>
<dbReference type="HOGENOM" id="CLU_000445_70_20_0"/>
<dbReference type="GO" id="GO:0006355">
    <property type="term" value="P:regulation of DNA-templated transcription"/>
    <property type="evidence" value="ECO:0007669"/>
    <property type="project" value="InterPro"/>
</dbReference>
<gene>
    <name evidence="7" type="ordered locus">LFE_0596</name>
</gene>
<dbReference type="PROSITE" id="PS50883">
    <property type="entry name" value="EAL"/>
    <property type="match status" value="1"/>
</dbReference>
<dbReference type="InterPro" id="IPR043128">
    <property type="entry name" value="Rev_trsase/Diguanyl_cyclase"/>
</dbReference>
<dbReference type="PANTHER" id="PTHR44757:SF2">
    <property type="entry name" value="BIOFILM ARCHITECTURE MAINTENANCE PROTEIN MBAA"/>
    <property type="match status" value="1"/>
</dbReference>
<dbReference type="InterPro" id="IPR035965">
    <property type="entry name" value="PAS-like_dom_sf"/>
</dbReference>
<dbReference type="PROSITE" id="PS50112">
    <property type="entry name" value="PAS"/>
    <property type="match status" value="1"/>
</dbReference>
<proteinExistence type="predicted"/>
<evidence type="ECO:0000259" key="4">
    <source>
        <dbReference type="PROSITE" id="PS50112"/>
    </source>
</evidence>
<dbReference type="Pfam" id="PF00563">
    <property type="entry name" value="EAL"/>
    <property type="match status" value="1"/>
</dbReference>
<dbReference type="InterPro" id="IPR000160">
    <property type="entry name" value="GGDEF_dom"/>
</dbReference>
<dbReference type="InterPro" id="IPR044398">
    <property type="entry name" value="Globin-sensor_dom"/>
</dbReference>
<dbReference type="SMART" id="SM00052">
    <property type="entry name" value="EAL"/>
    <property type="match status" value="1"/>
</dbReference>
<dbReference type="Pfam" id="PF00990">
    <property type="entry name" value="GGDEF"/>
    <property type="match status" value="1"/>
</dbReference>
<feature type="domain" description="GGDEF" evidence="6">
    <location>
        <begin position="459"/>
        <end position="592"/>
    </location>
</feature>
<dbReference type="GO" id="GO:0071111">
    <property type="term" value="F:cyclic-guanylate-specific phosphodiesterase activity"/>
    <property type="evidence" value="ECO:0007669"/>
    <property type="project" value="UniProtKB-EC"/>
</dbReference>
<dbReference type="InterPro" id="IPR012292">
    <property type="entry name" value="Globin/Proto"/>
</dbReference>
<evidence type="ECO:0000259" key="5">
    <source>
        <dbReference type="PROSITE" id="PS50883"/>
    </source>
</evidence>
<dbReference type="InterPro" id="IPR029787">
    <property type="entry name" value="Nucleotide_cyclase"/>
</dbReference>
<dbReference type="SUPFAM" id="SSF55785">
    <property type="entry name" value="PYP-like sensor domain (PAS domain)"/>
    <property type="match status" value="2"/>
</dbReference>
<feature type="domain" description="EAL" evidence="5">
    <location>
        <begin position="600"/>
        <end position="853"/>
    </location>
</feature>
<dbReference type="InterPro" id="IPR009050">
    <property type="entry name" value="Globin-like_sf"/>
</dbReference>
<dbReference type="eggNOG" id="COG5001">
    <property type="taxonomic scope" value="Bacteria"/>
</dbReference>
<dbReference type="GO" id="GO:0020037">
    <property type="term" value="F:heme binding"/>
    <property type="evidence" value="ECO:0007669"/>
    <property type="project" value="InterPro"/>
</dbReference>
<dbReference type="Gene3D" id="3.30.70.270">
    <property type="match status" value="1"/>
</dbReference>
<dbReference type="Gene3D" id="3.20.20.450">
    <property type="entry name" value="EAL domain"/>
    <property type="match status" value="1"/>
</dbReference>
<dbReference type="KEGG" id="lfc:LFE_0596"/>
<name>I0IM13_LEPFC</name>
<evidence type="ECO:0000256" key="1">
    <source>
        <dbReference type="ARBA" id="ARBA00015125"/>
    </source>
</evidence>
<dbReference type="CDD" id="cd14760">
    <property type="entry name" value="GS_PAS-GGDEF-EAL"/>
    <property type="match status" value="1"/>
</dbReference>
<dbReference type="Gene3D" id="1.10.490.10">
    <property type="entry name" value="Globins"/>
    <property type="match status" value="1"/>
</dbReference>
<dbReference type="SUPFAM" id="SSF46458">
    <property type="entry name" value="Globin-like"/>
    <property type="match status" value="1"/>
</dbReference>
<dbReference type="GO" id="GO:0019825">
    <property type="term" value="F:oxygen binding"/>
    <property type="evidence" value="ECO:0007669"/>
    <property type="project" value="InterPro"/>
</dbReference>
<dbReference type="PROSITE" id="PS50887">
    <property type="entry name" value="GGDEF"/>
    <property type="match status" value="1"/>
</dbReference>
<dbReference type="InterPro" id="IPR052155">
    <property type="entry name" value="Biofilm_reg_signaling"/>
</dbReference>
<evidence type="ECO:0000313" key="7">
    <source>
        <dbReference type="EMBL" id="BAM06312.1"/>
    </source>
</evidence>
<dbReference type="InterPro" id="IPR013767">
    <property type="entry name" value="PAS_fold"/>
</dbReference>
<dbReference type="Gene3D" id="3.30.450.20">
    <property type="entry name" value="PAS domain"/>
    <property type="match status" value="2"/>
</dbReference>
<dbReference type="SUPFAM" id="SSF55073">
    <property type="entry name" value="Nucleotide cyclase"/>
    <property type="match status" value="1"/>
</dbReference>
<evidence type="ECO:0000313" key="8">
    <source>
        <dbReference type="Proteomes" id="UP000007382"/>
    </source>
</evidence>
<dbReference type="SMART" id="SM00091">
    <property type="entry name" value="PAS"/>
    <property type="match status" value="2"/>
</dbReference>
<dbReference type="EMBL" id="AP012342">
    <property type="protein sequence ID" value="BAM06312.1"/>
    <property type="molecule type" value="Genomic_DNA"/>
</dbReference>
<dbReference type="GO" id="GO:0071732">
    <property type="term" value="P:cellular response to nitric oxide"/>
    <property type="evidence" value="ECO:0007669"/>
    <property type="project" value="UniProtKB-ARBA"/>
</dbReference>
<dbReference type="InterPro" id="IPR035919">
    <property type="entry name" value="EAL_sf"/>
</dbReference>
<feature type="domain" description="PAS" evidence="4">
    <location>
        <begin position="305"/>
        <end position="374"/>
    </location>
</feature>
<dbReference type="InterPro" id="IPR000014">
    <property type="entry name" value="PAS"/>
</dbReference>
<dbReference type="CDD" id="cd01949">
    <property type="entry name" value="GGDEF"/>
    <property type="match status" value="1"/>
</dbReference>
<dbReference type="PATRIC" id="fig|1162668.3.peg.699"/>
<dbReference type="SUPFAM" id="SSF141868">
    <property type="entry name" value="EAL domain-like"/>
    <property type="match status" value="1"/>
</dbReference>
<dbReference type="FunFam" id="3.30.70.270:FF:000001">
    <property type="entry name" value="Diguanylate cyclase domain protein"/>
    <property type="match status" value="1"/>
</dbReference>
<dbReference type="Pfam" id="PF11563">
    <property type="entry name" value="Protoglobin"/>
    <property type="match status" value="1"/>
</dbReference>
<dbReference type="CDD" id="cd00130">
    <property type="entry name" value="PAS"/>
    <property type="match status" value="1"/>
</dbReference>
<dbReference type="SMART" id="SM00267">
    <property type="entry name" value="GGDEF"/>
    <property type="match status" value="1"/>
</dbReference>
<dbReference type="Proteomes" id="UP000007382">
    <property type="component" value="Chromosome"/>
</dbReference>
<reference evidence="7 8" key="1">
    <citation type="journal article" date="2012" name="J. Bacteriol.">
        <title>Complete Genome Sequence of Leptospirillum ferrooxidans Strain C2-3, Isolated from a Fresh Volcanic Ash Deposit on the Island of Miyake, Japan.</title>
        <authorList>
            <person name="Fujimura R."/>
            <person name="Sato Y."/>
            <person name="Nishizawa T."/>
            <person name="Oshima K."/>
            <person name="Kim S.-W."/>
            <person name="Hattori M."/>
            <person name="Kamijo T."/>
            <person name="Ohta H."/>
        </authorList>
    </citation>
    <scope>NUCLEOTIDE SEQUENCE [LARGE SCALE GENOMIC DNA]</scope>
    <source>
        <strain evidence="7 8">C2-3</strain>
    </source>
</reference>
<dbReference type="STRING" id="1162668.LFE_0596"/>
<dbReference type="PANTHER" id="PTHR44757">
    <property type="entry name" value="DIGUANYLATE CYCLASE DGCP"/>
    <property type="match status" value="1"/>
</dbReference>
<comment type="catalytic activity">
    <reaction evidence="3">
        <text>3',3'-c-di-GMP + H2O = 5'-phosphoguanylyl(3'-&gt;5')guanosine + H(+)</text>
        <dbReference type="Rhea" id="RHEA:24902"/>
        <dbReference type="ChEBI" id="CHEBI:15377"/>
        <dbReference type="ChEBI" id="CHEBI:15378"/>
        <dbReference type="ChEBI" id="CHEBI:58754"/>
        <dbReference type="ChEBI" id="CHEBI:58805"/>
        <dbReference type="EC" id="3.1.4.52"/>
    </reaction>
    <physiologicalReaction direction="left-to-right" evidence="3">
        <dbReference type="Rhea" id="RHEA:24903"/>
    </physiologicalReaction>
</comment>
<accession>I0IM13</accession>
<organism evidence="7 8">
    <name type="scientific">Leptospirillum ferrooxidans (strain C2-3)</name>
    <dbReference type="NCBI Taxonomy" id="1162668"/>
    <lineage>
        <taxon>Bacteria</taxon>
        <taxon>Pseudomonadati</taxon>
        <taxon>Nitrospirota</taxon>
        <taxon>Nitrospiria</taxon>
        <taxon>Nitrospirales</taxon>
        <taxon>Nitrospiraceae</taxon>
        <taxon>Leptospirillum</taxon>
    </lineage>
</organism>
<sequence length="858" mass="97597">MMKSIDKIMEELIQKLALDEESHRLRRDFLGFTEEDGSRLKALHPHISSFYPQFIDSFYQHLIDFEKNRCFLQEEATVEFLKKNHTAYFNNLTTGIYDKDYISSRLKIALIHHSIGLSLQWYLGVYVRYLSDFLPKIRLLTSDLSEEFTSVVVSFLKVMMFDLGFALDTQKYIETRRLYNLKQYAESILSNIPDGILVLSGSLTILSANQSFLKQFDLATKEVVGNPIEKILNASGLKSRLLEVLGRAGAHSDFFLTIGKSGKEPVKQMQVILMGMRFEEEEGQALLIMKDLSEEERLKAISGGSERRFRKLADVAQSGIILVDSKNIILYFNGSAEKMFGISRDLALERSLHMLLPEAEDFIFSSVTDPLEEQENQFFETQGQRSDGSFFSVEVSASISNEPSGPLTTLVVRDLTRPKQFEDELLYVANYDALTGLPNRTQLIDLLSRAISQTERNDEQIALLFLDLDRFKGINDSMGHAIGDTLLVEIGKRLSHCLRKGDIVARFGGDEFVILLKDLDKEINIEQIAEKILDELAQSFEIDQNQIFMNGSIGISIYPNDGDTADLLLRRAEAAMYRAKEIGNSYVSYSPEIGTLPERRFIMERDLRLALEREEFELYFQPQIDLQTGTLVGAEALIRWRHPEKGWILPEQFIPMAESTGLIVPIGAWVIRAACNQIKLWKDTGFDPIRLTVNVSVKQFERGRLTETFESSLIEYGVDGRFLEMEVTESVLLKHSLTADNLRDLLRLGIRTSIDDFGTGYSSLSSLKKLPVYKLKIDRSFVTPLQEDPDIRAITNAIITMAAALRLKTIAEGVETQEQFDILKKLGCDEIQGYYFSTPLPNLEFLKWVQDRKSIEGS</sequence>
<dbReference type="NCBIfam" id="TIGR00254">
    <property type="entry name" value="GGDEF"/>
    <property type="match status" value="1"/>
</dbReference>
<dbReference type="FunFam" id="3.20.20.450:FF:000001">
    <property type="entry name" value="Cyclic di-GMP phosphodiesterase yahA"/>
    <property type="match status" value="1"/>
</dbReference>
<dbReference type="NCBIfam" id="TIGR00229">
    <property type="entry name" value="sensory_box"/>
    <property type="match status" value="1"/>
</dbReference>
<dbReference type="AlphaFoldDB" id="I0IM13"/>
<dbReference type="Pfam" id="PF00989">
    <property type="entry name" value="PAS"/>
    <property type="match status" value="2"/>
</dbReference>
<dbReference type="InterPro" id="IPR001633">
    <property type="entry name" value="EAL_dom"/>
</dbReference>
<dbReference type="CDD" id="cd01948">
    <property type="entry name" value="EAL"/>
    <property type="match status" value="1"/>
</dbReference>